<dbReference type="RefSeq" id="WP_073182982.1">
    <property type="nucleotide sequence ID" value="NZ_FQXI01000001.1"/>
</dbReference>
<dbReference type="EMBL" id="FQXI01000001">
    <property type="protein sequence ID" value="SHG98629.1"/>
    <property type="molecule type" value="Genomic_DNA"/>
</dbReference>
<gene>
    <name evidence="2" type="ORF">SAMN02745245_00240</name>
</gene>
<proteinExistence type="predicted"/>
<name>A0A1M5PB07_9FIRM</name>
<dbReference type="OrthoDB" id="2513075at2"/>
<evidence type="ECO:0000313" key="3">
    <source>
        <dbReference type="Proteomes" id="UP000184032"/>
    </source>
</evidence>
<protein>
    <submittedName>
        <fullName evidence="2">Lysophospholipase L1</fullName>
    </submittedName>
</protein>
<dbReference type="Pfam" id="PF13472">
    <property type="entry name" value="Lipase_GDSL_2"/>
    <property type="match status" value="1"/>
</dbReference>
<accession>A0A1M5PB07</accession>
<sequence>MTIFALGDSIVKGFGVGEEKSFVNVNEKGIHTVNFGMNGATSDYGVSKLKDIYGDILVLYFGINDFLSNYSVDYVVKNLMTIFEYVDKEKLDIILCSPHRIAIDSIENWTSYTSFISTNNKLKEYNQKLKDISNIKNINF</sequence>
<dbReference type="SUPFAM" id="SSF52266">
    <property type="entry name" value="SGNH hydrolase"/>
    <property type="match status" value="1"/>
</dbReference>
<evidence type="ECO:0000259" key="1">
    <source>
        <dbReference type="Pfam" id="PF13472"/>
    </source>
</evidence>
<dbReference type="STRING" id="1120995.SAMN02745245_00240"/>
<keyword evidence="3" id="KW-1185">Reference proteome</keyword>
<dbReference type="InterPro" id="IPR013830">
    <property type="entry name" value="SGNH_hydro"/>
</dbReference>
<feature type="domain" description="SGNH hydrolase-type esterase" evidence="1">
    <location>
        <begin position="5"/>
        <end position="135"/>
    </location>
</feature>
<organism evidence="2 3">
    <name type="scientific">Anaerosphaera aminiphila DSM 21120</name>
    <dbReference type="NCBI Taxonomy" id="1120995"/>
    <lineage>
        <taxon>Bacteria</taxon>
        <taxon>Bacillati</taxon>
        <taxon>Bacillota</taxon>
        <taxon>Tissierellia</taxon>
        <taxon>Tissierellales</taxon>
        <taxon>Peptoniphilaceae</taxon>
        <taxon>Anaerosphaera</taxon>
    </lineage>
</organism>
<dbReference type="Gene3D" id="3.40.50.1110">
    <property type="entry name" value="SGNH hydrolase"/>
    <property type="match status" value="1"/>
</dbReference>
<reference evidence="3" key="1">
    <citation type="submission" date="2016-11" db="EMBL/GenBank/DDBJ databases">
        <authorList>
            <person name="Varghese N."/>
            <person name="Submissions S."/>
        </authorList>
    </citation>
    <scope>NUCLEOTIDE SEQUENCE [LARGE SCALE GENOMIC DNA]</scope>
    <source>
        <strain evidence="3">DSM 21120</strain>
    </source>
</reference>
<evidence type="ECO:0000313" key="2">
    <source>
        <dbReference type="EMBL" id="SHG98629.1"/>
    </source>
</evidence>
<dbReference type="Proteomes" id="UP000184032">
    <property type="component" value="Unassembled WGS sequence"/>
</dbReference>
<dbReference type="InterPro" id="IPR036514">
    <property type="entry name" value="SGNH_hydro_sf"/>
</dbReference>
<dbReference type="AlphaFoldDB" id="A0A1M5PB07"/>